<dbReference type="Gene3D" id="3.40.50.1700">
    <property type="entry name" value="Glycoside hydrolase family 3 C-terminal domain"/>
    <property type="match status" value="1"/>
</dbReference>
<evidence type="ECO:0000256" key="3">
    <source>
        <dbReference type="ARBA" id="ARBA00012744"/>
    </source>
</evidence>
<evidence type="ECO:0000313" key="8">
    <source>
        <dbReference type="EMBL" id="ASR47443.1"/>
    </source>
</evidence>
<feature type="domain" description="Fibronectin type III-like" evidence="7">
    <location>
        <begin position="629"/>
        <end position="698"/>
    </location>
</feature>
<protein>
    <recommendedName>
        <fullName evidence="3">beta-glucosidase</fullName>
        <ecNumber evidence="3">3.2.1.21</ecNumber>
    </recommendedName>
</protein>
<dbReference type="PANTHER" id="PTHR30620:SF16">
    <property type="entry name" value="LYSOSOMAL BETA GLUCOSIDASE"/>
    <property type="match status" value="1"/>
</dbReference>
<dbReference type="Pfam" id="PF01915">
    <property type="entry name" value="Glyco_hydro_3_C"/>
    <property type="match status" value="1"/>
</dbReference>
<dbReference type="SMART" id="SM01217">
    <property type="entry name" value="Fn3_like"/>
    <property type="match status" value="1"/>
</dbReference>
<evidence type="ECO:0000256" key="6">
    <source>
        <dbReference type="ARBA" id="ARBA00023295"/>
    </source>
</evidence>
<dbReference type="InterPro" id="IPR051915">
    <property type="entry name" value="Cellulose_Degrad_GH3"/>
</dbReference>
<evidence type="ECO:0000256" key="2">
    <source>
        <dbReference type="ARBA" id="ARBA00005336"/>
    </source>
</evidence>
<dbReference type="STRING" id="172713.GCA_001705305_01060"/>
<comment type="similarity">
    <text evidence="2">Belongs to the glycosyl hydrolase 3 family.</text>
</comment>
<accession>A0A222WNR5</accession>
<dbReference type="Proteomes" id="UP000214666">
    <property type="component" value="Chromosome"/>
</dbReference>
<dbReference type="AlphaFoldDB" id="A0A222WNR5"/>
<dbReference type="InterPro" id="IPR036962">
    <property type="entry name" value="Glyco_hydro_3_N_sf"/>
</dbReference>
<dbReference type="KEGG" id="pkb:B4V02_12525"/>
<proteinExistence type="inferred from homology"/>
<comment type="catalytic activity">
    <reaction evidence="1">
        <text>Hydrolysis of terminal, non-reducing beta-D-glucosyl residues with release of beta-D-glucose.</text>
        <dbReference type="EC" id="3.2.1.21"/>
    </reaction>
</comment>
<dbReference type="RefSeq" id="WP_094155018.1">
    <property type="nucleotide sequence ID" value="NZ_CP020028.1"/>
</dbReference>
<evidence type="ECO:0000259" key="7">
    <source>
        <dbReference type="SMART" id="SM01217"/>
    </source>
</evidence>
<dbReference type="OrthoDB" id="9805821at2"/>
<dbReference type="GO" id="GO:0009251">
    <property type="term" value="P:glucan catabolic process"/>
    <property type="evidence" value="ECO:0007669"/>
    <property type="project" value="TreeGrafter"/>
</dbReference>
<dbReference type="EMBL" id="CP020028">
    <property type="protein sequence ID" value="ASR47443.1"/>
    <property type="molecule type" value="Genomic_DNA"/>
</dbReference>
<dbReference type="SUPFAM" id="SSF51445">
    <property type="entry name" value="(Trans)glycosidases"/>
    <property type="match status" value="1"/>
</dbReference>
<dbReference type="Pfam" id="PF00933">
    <property type="entry name" value="Glyco_hydro_3"/>
    <property type="match status" value="1"/>
</dbReference>
<dbReference type="Gene3D" id="2.60.40.10">
    <property type="entry name" value="Immunoglobulins"/>
    <property type="match status" value="1"/>
</dbReference>
<dbReference type="PANTHER" id="PTHR30620">
    <property type="entry name" value="PERIPLASMIC BETA-GLUCOSIDASE-RELATED"/>
    <property type="match status" value="1"/>
</dbReference>
<dbReference type="InterPro" id="IPR017853">
    <property type="entry name" value="GH"/>
</dbReference>
<dbReference type="InterPro" id="IPR036881">
    <property type="entry name" value="Glyco_hydro_3_C_sf"/>
</dbReference>
<dbReference type="SUPFAM" id="SSF52279">
    <property type="entry name" value="Beta-D-glucan exohydrolase, C-terminal domain"/>
    <property type="match status" value="1"/>
</dbReference>
<sequence length="707" mass="79178">MDNKKIIELLQKMTLAEKIGQLSQTTGEHYVGKIDSEMVETGPDFPDHMLEGDTLYTMGSIIGVSSARITNLIQSKYLQKSRLKIPLLFMHDAIHGYRTIFPIPLGLSCTWDEGIVQQAAADTASELRAAGIHVNFSPMVDLVRDSRWGRVMESFGEDHLLSGNLGRAMIRGYQKGEDGEFAESGVAACLKHFAAYGAGIGGKDYNAVDMSWREFYAYYGKPYEIALQEKPKFVMSSFNTFNGVPVSASEQMMKEILRGTYQFDNIVISDWGAVAELQNHRVAGNGKEAAEMALKAGIDIEMVSTLYLEHYEQILEENPALIQDIDAAVLKILQLKNEMGLFENPFVNEARENEVLMNPRFLEHAKDIAKRTCVLLKNEQMLPISKEYKKIIIVGPFAGSNQLLGNWRCKGSFDDVVTLAEGMKRVDDSFDLQVYESLKDCPQAELEQSDYIVVAVGEHWELSGEGHSSVNIDLEASQQQLIREVKQTNKPYACICFSGRPLALQNIIDDIPALLWCWYPGTQAGSAIAELITGQDTPSGKLTMSFPRHSAQAPIYYNEYSTGRPANESSYSSRYQDCEIGPLFPFGHGLTYTGAQYSDFKISRHHLTAGEELTISFQVSNPSGYDYSEITILYIEDLVSKAVRPVREMKKYQVVGVPAHQTVNVQMTLALDDLQYLDTSLQQTVETGKFNIYINDLDHPVFTIEYR</sequence>
<keyword evidence="9" id="KW-1185">Reference proteome</keyword>
<reference evidence="8 9" key="1">
    <citation type="submission" date="2017-03" db="EMBL/GenBank/DDBJ databases">
        <title>Complete genome sequence of Paenibacillus Kribbensis producing bioflocculants.</title>
        <authorList>
            <person name="Lee H.-G."/>
            <person name="Oh H.-M."/>
        </authorList>
    </citation>
    <scope>NUCLEOTIDE SEQUENCE [LARGE SCALE GENOMIC DNA]</scope>
    <source>
        <strain evidence="8 9">AM49</strain>
    </source>
</reference>
<dbReference type="InterPro" id="IPR001764">
    <property type="entry name" value="Glyco_hydro_3_N"/>
</dbReference>
<keyword evidence="4" id="KW-0732">Signal</keyword>
<organism evidence="8 9">
    <name type="scientific">Paenibacillus kribbensis</name>
    <dbReference type="NCBI Taxonomy" id="172713"/>
    <lineage>
        <taxon>Bacteria</taxon>
        <taxon>Bacillati</taxon>
        <taxon>Bacillota</taxon>
        <taxon>Bacilli</taxon>
        <taxon>Bacillales</taxon>
        <taxon>Paenibacillaceae</taxon>
        <taxon>Paenibacillus</taxon>
    </lineage>
</organism>
<keyword evidence="6" id="KW-0326">Glycosidase</keyword>
<dbReference type="InterPro" id="IPR026891">
    <property type="entry name" value="Fn3-like"/>
</dbReference>
<keyword evidence="5" id="KW-0378">Hydrolase</keyword>
<evidence type="ECO:0000256" key="5">
    <source>
        <dbReference type="ARBA" id="ARBA00022801"/>
    </source>
</evidence>
<evidence type="ECO:0000256" key="1">
    <source>
        <dbReference type="ARBA" id="ARBA00000448"/>
    </source>
</evidence>
<dbReference type="InterPro" id="IPR013783">
    <property type="entry name" value="Ig-like_fold"/>
</dbReference>
<dbReference type="GO" id="GO:0008422">
    <property type="term" value="F:beta-glucosidase activity"/>
    <property type="evidence" value="ECO:0007669"/>
    <property type="project" value="UniProtKB-EC"/>
</dbReference>
<name>A0A222WNR5_9BACL</name>
<dbReference type="Pfam" id="PF14310">
    <property type="entry name" value="Fn3-like"/>
    <property type="match status" value="1"/>
</dbReference>
<evidence type="ECO:0000313" key="9">
    <source>
        <dbReference type="Proteomes" id="UP000214666"/>
    </source>
</evidence>
<dbReference type="EC" id="3.2.1.21" evidence="3"/>
<gene>
    <name evidence="8" type="ORF">B4V02_12525</name>
</gene>
<dbReference type="Gene3D" id="3.20.20.300">
    <property type="entry name" value="Glycoside hydrolase, family 3, N-terminal domain"/>
    <property type="match status" value="1"/>
</dbReference>
<dbReference type="InterPro" id="IPR002772">
    <property type="entry name" value="Glyco_hydro_3_C"/>
</dbReference>
<evidence type="ECO:0000256" key="4">
    <source>
        <dbReference type="ARBA" id="ARBA00022729"/>
    </source>
</evidence>
<dbReference type="PRINTS" id="PR00133">
    <property type="entry name" value="GLHYDRLASE3"/>
</dbReference>